<dbReference type="KEGG" id="clz:BIU88_07835"/>
<dbReference type="Proteomes" id="UP000095185">
    <property type="component" value="Chromosome"/>
</dbReference>
<dbReference type="PANTHER" id="PTHR36924:SF1">
    <property type="entry name" value="ANTITOXIN HIGA-1"/>
    <property type="match status" value="1"/>
</dbReference>
<dbReference type="NCBIfam" id="TIGR02607">
    <property type="entry name" value="antidote_HigA"/>
    <property type="match status" value="1"/>
</dbReference>
<name>A0A1D8CYU3_CHLLM</name>
<dbReference type="EMBL" id="CP017305">
    <property type="protein sequence ID" value="AOS84056.1"/>
    <property type="molecule type" value="Genomic_DNA"/>
</dbReference>
<dbReference type="Gene3D" id="1.10.260.40">
    <property type="entry name" value="lambda repressor-like DNA-binding domains"/>
    <property type="match status" value="1"/>
</dbReference>
<protein>
    <submittedName>
        <fullName evidence="2">Addiction module antidote protein, HigA family</fullName>
    </submittedName>
</protein>
<evidence type="ECO:0000313" key="2">
    <source>
        <dbReference type="EMBL" id="AOS84056.1"/>
    </source>
</evidence>
<dbReference type="InterPro" id="IPR010982">
    <property type="entry name" value="Lambda_DNA-bd_dom_sf"/>
</dbReference>
<accession>A0A1D8CYU3</accession>
<gene>
    <name evidence="2" type="ORF">BIU88_07835</name>
</gene>
<sequence>MLPRTKMKPVHPGEILSEEFLAPMQLSNTAVAKGLNLPETEIEEILQGKRGIDANTAWRLARFFSNSAQFWFGMQMQYDLEKAYEVNGEAIKREVSVFQMQE</sequence>
<evidence type="ECO:0000256" key="1">
    <source>
        <dbReference type="ARBA" id="ARBA00023125"/>
    </source>
</evidence>
<proteinExistence type="predicted"/>
<dbReference type="SUPFAM" id="SSF47413">
    <property type="entry name" value="lambda repressor-like DNA-binding domains"/>
    <property type="match status" value="1"/>
</dbReference>
<dbReference type="OrthoDB" id="3174593at2"/>
<dbReference type="PANTHER" id="PTHR36924">
    <property type="entry name" value="ANTITOXIN HIGA-1"/>
    <property type="match status" value="1"/>
</dbReference>
<reference evidence="2" key="1">
    <citation type="submission" date="2016-09" db="EMBL/GenBank/DDBJ databases">
        <title>Genome sequence of Chlorobaculum limnaeum.</title>
        <authorList>
            <person name="Liu Z."/>
            <person name="Tank M."/>
            <person name="Bryant D.A."/>
        </authorList>
    </citation>
    <scope>NUCLEOTIDE SEQUENCE [LARGE SCALE GENOMIC DNA]</scope>
    <source>
        <strain evidence="2">DSM 1677</strain>
    </source>
</reference>
<dbReference type="RefSeq" id="WP_069810196.1">
    <property type="nucleotide sequence ID" value="NZ_CP017305.1"/>
</dbReference>
<dbReference type="GO" id="GO:0003677">
    <property type="term" value="F:DNA binding"/>
    <property type="evidence" value="ECO:0007669"/>
    <property type="project" value="UniProtKB-KW"/>
</dbReference>
<organism evidence="2 3">
    <name type="scientific">Chlorobaculum limnaeum</name>
    <dbReference type="NCBI Taxonomy" id="274537"/>
    <lineage>
        <taxon>Bacteria</taxon>
        <taxon>Pseudomonadati</taxon>
        <taxon>Chlorobiota</taxon>
        <taxon>Chlorobiia</taxon>
        <taxon>Chlorobiales</taxon>
        <taxon>Chlorobiaceae</taxon>
        <taxon>Chlorobaculum</taxon>
    </lineage>
</organism>
<dbReference type="STRING" id="274537.BIU88_07835"/>
<evidence type="ECO:0000313" key="3">
    <source>
        <dbReference type="Proteomes" id="UP000095185"/>
    </source>
</evidence>
<dbReference type="AlphaFoldDB" id="A0A1D8CYU3"/>
<keyword evidence="1" id="KW-0238">DNA-binding</keyword>
<keyword evidence="3" id="KW-1185">Reference proteome</keyword>
<dbReference type="InterPro" id="IPR013430">
    <property type="entry name" value="Toxin_antidote_HigA"/>
</dbReference>